<sequence length="58" mass="6656">MKRKCPPNTSRPGFKLLDKGADKDTDNDNSCNRHANLKDIKEEKHAIVKHQKDFGVHK</sequence>
<reference evidence="2 3" key="1">
    <citation type="journal article" date="2015" name="Proc. Natl. Acad. Sci. U.S.A.">
        <title>The resurrection genome of Boea hygrometrica: A blueprint for survival of dehydration.</title>
        <authorList>
            <person name="Xiao L."/>
            <person name="Yang G."/>
            <person name="Zhang L."/>
            <person name="Yang X."/>
            <person name="Zhao S."/>
            <person name="Ji Z."/>
            <person name="Zhou Q."/>
            <person name="Hu M."/>
            <person name="Wang Y."/>
            <person name="Chen M."/>
            <person name="Xu Y."/>
            <person name="Jin H."/>
            <person name="Xiao X."/>
            <person name="Hu G."/>
            <person name="Bao F."/>
            <person name="Hu Y."/>
            <person name="Wan P."/>
            <person name="Li L."/>
            <person name="Deng X."/>
            <person name="Kuang T."/>
            <person name="Xiang C."/>
            <person name="Zhu J.K."/>
            <person name="Oliver M.J."/>
            <person name="He Y."/>
        </authorList>
    </citation>
    <scope>NUCLEOTIDE SEQUENCE [LARGE SCALE GENOMIC DNA]</scope>
    <source>
        <strain evidence="3">cv. XS01</strain>
    </source>
</reference>
<evidence type="ECO:0000313" key="3">
    <source>
        <dbReference type="Proteomes" id="UP000250235"/>
    </source>
</evidence>
<dbReference type="Proteomes" id="UP000250235">
    <property type="component" value="Unassembled WGS sequence"/>
</dbReference>
<feature type="region of interest" description="Disordered" evidence="1">
    <location>
        <begin position="1"/>
        <end position="30"/>
    </location>
</feature>
<gene>
    <name evidence="2" type="ORF">F511_40739</name>
</gene>
<dbReference type="EMBL" id="KV020173">
    <property type="protein sequence ID" value="KZV14840.1"/>
    <property type="molecule type" value="Genomic_DNA"/>
</dbReference>
<protein>
    <submittedName>
        <fullName evidence="2">Uncharacterized protein</fullName>
    </submittedName>
</protein>
<organism evidence="2 3">
    <name type="scientific">Dorcoceras hygrometricum</name>
    <dbReference type="NCBI Taxonomy" id="472368"/>
    <lineage>
        <taxon>Eukaryota</taxon>
        <taxon>Viridiplantae</taxon>
        <taxon>Streptophyta</taxon>
        <taxon>Embryophyta</taxon>
        <taxon>Tracheophyta</taxon>
        <taxon>Spermatophyta</taxon>
        <taxon>Magnoliopsida</taxon>
        <taxon>eudicotyledons</taxon>
        <taxon>Gunneridae</taxon>
        <taxon>Pentapetalae</taxon>
        <taxon>asterids</taxon>
        <taxon>lamiids</taxon>
        <taxon>Lamiales</taxon>
        <taxon>Gesneriaceae</taxon>
        <taxon>Didymocarpoideae</taxon>
        <taxon>Trichosporeae</taxon>
        <taxon>Loxocarpinae</taxon>
        <taxon>Dorcoceras</taxon>
    </lineage>
</organism>
<feature type="compositionally biased region" description="Basic and acidic residues" evidence="1">
    <location>
        <begin position="16"/>
        <end position="26"/>
    </location>
</feature>
<name>A0A2Z7A7D7_9LAMI</name>
<evidence type="ECO:0000313" key="2">
    <source>
        <dbReference type="EMBL" id="KZV14840.1"/>
    </source>
</evidence>
<dbReference type="AlphaFoldDB" id="A0A2Z7A7D7"/>
<keyword evidence="3" id="KW-1185">Reference proteome</keyword>
<evidence type="ECO:0000256" key="1">
    <source>
        <dbReference type="SAM" id="MobiDB-lite"/>
    </source>
</evidence>
<accession>A0A2Z7A7D7</accession>
<proteinExistence type="predicted"/>